<dbReference type="PANTHER" id="PTHR46835:SF2">
    <property type="entry name" value="BZIP TRANSCRIPTION FACTOR"/>
    <property type="match status" value="1"/>
</dbReference>
<evidence type="ECO:0000313" key="4">
    <source>
        <dbReference type="EMBL" id="KAL1542822.1"/>
    </source>
</evidence>
<protein>
    <submittedName>
        <fullName evidence="4">Basic leucine zipper 6-like</fullName>
    </submittedName>
</protein>
<name>A0ABD1GFV5_SALDI</name>
<dbReference type="InterPro" id="IPR046347">
    <property type="entry name" value="bZIP_sf"/>
</dbReference>
<feature type="compositionally biased region" description="Polar residues" evidence="2">
    <location>
        <begin position="134"/>
        <end position="153"/>
    </location>
</feature>
<dbReference type="PANTHER" id="PTHR46835">
    <property type="entry name" value="BASIC-LEUCINE ZIPPER (BZIP) TRANSCRIPTION FACTOR FAMILY PROTEIN-RELATED"/>
    <property type="match status" value="1"/>
</dbReference>
<evidence type="ECO:0000256" key="2">
    <source>
        <dbReference type="SAM" id="MobiDB-lite"/>
    </source>
</evidence>
<organism evidence="4 5">
    <name type="scientific">Salvia divinorum</name>
    <name type="common">Maria pastora</name>
    <name type="synonym">Diviner's sage</name>
    <dbReference type="NCBI Taxonomy" id="28513"/>
    <lineage>
        <taxon>Eukaryota</taxon>
        <taxon>Viridiplantae</taxon>
        <taxon>Streptophyta</taxon>
        <taxon>Embryophyta</taxon>
        <taxon>Tracheophyta</taxon>
        <taxon>Spermatophyta</taxon>
        <taxon>Magnoliopsida</taxon>
        <taxon>eudicotyledons</taxon>
        <taxon>Gunneridae</taxon>
        <taxon>Pentapetalae</taxon>
        <taxon>asterids</taxon>
        <taxon>lamiids</taxon>
        <taxon>Lamiales</taxon>
        <taxon>Lamiaceae</taxon>
        <taxon>Nepetoideae</taxon>
        <taxon>Mentheae</taxon>
        <taxon>Salviinae</taxon>
        <taxon>Salvia</taxon>
        <taxon>Salvia subgen. Calosphace</taxon>
    </lineage>
</organism>
<feature type="domain" description="BZIP" evidence="3">
    <location>
        <begin position="154"/>
        <end position="213"/>
    </location>
</feature>
<dbReference type="SMART" id="SM00338">
    <property type="entry name" value="BRLZ"/>
    <property type="match status" value="1"/>
</dbReference>
<sequence>MESTSGRAKSRENGKLLSFSHFSPRPDAPLWRFPSHEDLPFEAGIEEEQPSWLDDLLNDKGTLFHRGHRRSASDSCAYLGAEAFVLDDESEFVNAYFGSPPVPENLEKFKQTDTQTKDSGEVVSSVAVERSGHDSSAQNVEGSADSQAKTAGTKTELKRARQHNAQRSRVRKLQYIANLERTVEILKAEGAGVSAELEFLEQQNMLLTMENQALRQRLEGISQEQMIKQWEQGVLEREIGRLHSLYHMQKQQMMHPQQLPHSQVPKHRRSRSSLDDHLSTSIAMKAKDAILNNGPIHV</sequence>
<feature type="compositionally biased region" description="Basic and acidic residues" evidence="2">
    <location>
        <begin position="111"/>
        <end position="120"/>
    </location>
</feature>
<dbReference type="AlphaFoldDB" id="A0ABD1GFV5"/>
<gene>
    <name evidence="4" type="ORF">AAHA92_19862</name>
</gene>
<feature type="region of interest" description="Disordered" evidence="2">
    <location>
        <begin position="252"/>
        <end position="276"/>
    </location>
</feature>
<proteinExistence type="predicted"/>
<dbReference type="InterPro" id="IPR004827">
    <property type="entry name" value="bZIP"/>
</dbReference>
<dbReference type="InterPro" id="IPR044759">
    <property type="entry name" value="bZIP_RF2"/>
</dbReference>
<dbReference type="Proteomes" id="UP001567538">
    <property type="component" value="Unassembled WGS sequence"/>
</dbReference>
<dbReference type="GO" id="GO:0005634">
    <property type="term" value="C:nucleus"/>
    <property type="evidence" value="ECO:0007669"/>
    <property type="project" value="UniProtKB-ARBA"/>
</dbReference>
<evidence type="ECO:0000313" key="5">
    <source>
        <dbReference type="Proteomes" id="UP001567538"/>
    </source>
</evidence>
<dbReference type="EMBL" id="JBEAFC010000008">
    <property type="protein sequence ID" value="KAL1542822.1"/>
    <property type="molecule type" value="Genomic_DNA"/>
</dbReference>
<feature type="region of interest" description="Disordered" evidence="2">
    <location>
        <begin position="111"/>
        <end position="166"/>
    </location>
</feature>
<dbReference type="InterPro" id="IPR044797">
    <property type="entry name" value="At4g06598-like"/>
</dbReference>
<evidence type="ECO:0000256" key="1">
    <source>
        <dbReference type="SAM" id="Coils"/>
    </source>
</evidence>
<comment type="caution">
    <text evidence="4">The sequence shown here is derived from an EMBL/GenBank/DDBJ whole genome shotgun (WGS) entry which is preliminary data.</text>
</comment>
<evidence type="ECO:0000259" key="3">
    <source>
        <dbReference type="SMART" id="SM00338"/>
    </source>
</evidence>
<dbReference type="SUPFAM" id="SSF57959">
    <property type="entry name" value="Leucine zipper domain"/>
    <property type="match status" value="1"/>
</dbReference>
<dbReference type="CDD" id="cd14703">
    <property type="entry name" value="bZIP_plant_RF2"/>
    <property type="match status" value="1"/>
</dbReference>
<dbReference type="Gene3D" id="1.20.5.170">
    <property type="match status" value="1"/>
</dbReference>
<feature type="compositionally biased region" description="Low complexity" evidence="2">
    <location>
        <begin position="252"/>
        <end position="263"/>
    </location>
</feature>
<reference evidence="4 5" key="1">
    <citation type="submission" date="2024-06" db="EMBL/GenBank/DDBJ databases">
        <title>A chromosome level genome sequence of Diviner's sage (Salvia divinorum).</title>
        <authorList>
            <person name="Ford S.A."/>
            <person name="Ro D.-K."/>
            <person name="Ness R.W."/>
            <person name="Phillips M.A."/>
        </authorList>
    </citation>
    <scope>NUCLEOTIDE SEQUENCE [LARGE SCALE GENOMIC DNA]</scope>
    <source>
        <strain evidence="4">SAF-2024a</strain>
        <tissue evidence="4">Leaf</tissue>
    </source>
</reference>
<feature type="coiled-coil region" evidence="1">
    <location>
        <begin position="183"/>
        <end position="224"/>
    </location>
</feature>
<feature type="region of interest" description="Disordered" evidence="2">
    <location>
        <begin position="1"/>
        <end position="21"/>
    </location>
</feature>
<accession>A0ABD1GFV5</accession>
<keyword evidence="5" id="KW-1185">Reference proteome</keyword>
<keyword evidence="1" id="KW-0175">Coiled coil</keyword>